<evidence type="ECO:0000256" key="3">
    <source>
        <dbReference type="ARBA" id="ARBA00023002"/>
    </source>
</evidence>
<reference evidence="5 6" key="1">
    <citation type="submission" date="2017-05" db="EMBL/GenBank/DDBJ databases">
        <title>Vagococcus spp. assemblies.</title>
        <authorList>
            <person name="Gulvik C.A."/>
        </authorList>
    </citation>
    <scope>NUCLEOTIDE SEQUENCE [LARGE SCALE GENOMIC DNA]</scope>
    <source>
        <strain evidence="5 6">DSM 24756</strain>
    </source>
</reference>
<keyword evidence="3" id="KW-0560">Oxidoreductase</keyword>
<comment type="caution">
    <text evidence="5">The sequence shown here is derived from an EMBL/GenBank/DDBJ whole genome shotgun (WGS) entry which is preliminary data.</text>
</comment>
<dbReference type="InterPro" id="IPR033877">
    <property type="entry name" value="Frm2/Hbn1"/>
</dbReference>
<comment type="subcellular location">
    <subcellularLocation>
        <location evidence="1">Cytoplasm</location>
    </subcellularLocation>
</comment>
<evidence type="ECO:0000259" key="4">
    <source>
        <dbReference type="Pfam" id="PF00881"/>
    </source>
</evidence>
<dbReference type="FunFam" id="3.40.109.10:FF:000001">
    <property type="entry name" value="Nitroreductase family"/>
    <property type="match status" value="1"/>
</dbReference>
<dbReference type="InterPro" id="IPR029479">
    <property type="entry name" value="Nitroreductase"/>
</dbReference>
<dbReference type="InterPro" id="IPR000415">
    <property type="entry name" value="Nitroreductase-like"/>
</dbReference>
<dbReference type="AlphaFoldDB" id="A0A430AGK7"/>
<keyword evidence="2" id="KW-0963">Cytoplasm</keyword>
<dbReference type="Gene3D" id="3.40.109.10">
    <property type="entry name" value="NADH Oxidase"/>
    <property type="match status" value="1"/>
</dbReference>
<dbReference type="Proteomes" id="UP000288669">
    <property type="component" value="Unassembled WGS sequence"/>
</dbReference>
<dbReference type="GO" id="GO:0034599">
    <property type="term" value="P:cellular response to oxidative stress"/>
    <property type="evidence" value="ECO:0007669"/>
    <property type="project" value="InterPro"/>
</dbReference>
<gene>
    <name evidence="5" type="ORF">CBF30_07280</name>
</gene>
<proteinExistence type="predicted"/>
<dbReference type="PANTHER" id="PTHR43035:SF1">
    <property type="entry name" value="FATTY ACID REPRESSION MUTANT PROTEIN 2-RELATED"/>
    <property type="match status" value="1"/>
</dbReference>
<evidence type="ECO:0000313" key="6">
    <source>
        <dbReference type="Proteomes" id="UP000288669"/>
    </source>
</evidence>
<dbReference type="EMBL" id="NGJZ01000002">
    <property type="protein sequence ID" value="RSU07052.1"/>
    <property type="molecule type" value="Genomic_DNA"/>
</dbReference>
<dbReference type="RefSeq" id="WP_126824439.1">
    <property type="nucleotide sequence ID" value="NZ_JBHLWU010000002.1"/>
</dbReference>
<name>A0A430AGK7_9ENTE</name>
<evidence type="ECO:0000256" key="2">
    <source>
        <dbReference type="ARBA" id="ARBA00022490"/>
    </source>
</evidence>
<dbReference type="Pfam" id="PF00881">
    <property type="entry name" value="Nitroreductase"/>
    <property type="match status" value="1"/>
</dbReference>
<protein>
    <submittedName>
        <fullName evidence="5">Nitroreductase</fullName>
    </submittedName>
</protein>
<feature type="domain" description="Nitroreductase" evidence="4">
    <location>
        <begin position="8"/>
        <end position="176"/>
    </location>
</feature>
<dbReference type="OrthoDB" id="9810617at2"/>
<evidence type="ECO:0000313" key="5">
    <source>
        <dbReference type="EMBL" id="RSU07052.1"/>
    </source>
</evidence>
<dbReference type="PANTHER" id="PTHR43035">
    <property type="entry name" value="FATTY ACID REPRESSION MUTANT PROTEIN 2-RELATED"/>
    <property type="match status" value="1"/>
</dbReference>
<dbReference type="CDD" id="cd02140">
    <property type="entry name" value="Frm2-like"/>
    <property type="match status" value="1"/>
</dbReference>
<dbReference type="GO" id="GO:0005737">
    <property type="term" value="C:cytoplasm"/>
    <property type="evidence" value="ECO:0007669"/>
    <property type="project" value="UniProtKB-SubCell"/>
</dbReference>
<dbReference type="GO" id="GO:0016491">
    <property type="term" value="F:oxidoreductase activity"/>
    <property type="evidence" value="ECO:0007669"/>
    <property type="project" value="UniProtKB-KW"/>
</dbReference>
<accession>A0A430AGK7</accession>
<organism evidence="5 6">
    <name type="scientific">Vagococcus entomophilus</name>
    <dbReference type="NCBI Taxonomy" id="1160095"/>
    <lineage>
        <taxon>Bacteria</taxon>
        <taxon>Bacillati</taxon>
        <taxon>Bacillota</taxon>
        <taxon>Bacilli</taxon>
        <taxon>Lactobacillales</taxon>
        <taxon>Enterococcaceae</taxon>
        <taxon>Vagococcus</taxon>
    </lineage>
</organism>
<sequence>MSNFIQQLKNRRSIYAIGKDVSLSEEEITALIKEVVRESPTAFNSQTQRVVILFGEANQKLWSLTEEALKPLTPEEAFKNTQAKLKGFAGGKGTVLFFEEHSVVKKLQEQFPLYADNFPSWSEQSTGISAVNVWTALAQEKIGASLQHYNPVIDEAVAKEWAIPESWVLRSQLVFGSIETSPGEKEYMRDEDRFRVIK</sequence>
<keyword evidence="6" id="KW-1185">Reference proteome</keyword>
<evidence type="ECO:0000256" key="1">
    <source>
        <dbReference type="ARBA" id="ARBA00004496"/>
    </source>
</evidence>
<dbReference type="SUPFAM" id="SSF55469">
    <property type="entry name" value="FMN-dependent nitroreductase-like"/>
    <property type="match status" value="1"/>
</dbReference>